<keyword evidence="9" id="KW-1185">Reference proteome</keyword>
<sequence length="117" mass="13781">MIQLEIYKEKTTELLQLLENPIKLDDRDDVVNKVDQLLNEREIVISEIKPPYDEATIQLGKEVVQLDEQLKPKLDVLLLKIKSDMKNNKKQTRSTKQYLNPYQKLANYDGMFMDSKK</sequence>
<protein>
    <recommendedName>
        <fullName evidence="7">Flagellar protein FliT</fullName>
    </recommendedName>
</protein>
<proteinExistence type="inferred from homology"/>
<comment type="caution">
    <text evidence="8">The sequence shown here is derived from an EMBL/GenBank/DDBJ whole genome shotgun (WGS) entry which is preliminary data.</text>
</comment>
<dbReference type="Pfam" id="PF05400">
    <property type="entry name" value="FliT"/>
    <property type="match status" value="1"/>
</dbReference>
<keyword evidence="8" id="KW-0969">Cilium</keyword>
<evidence type="ECO:0000256" key="4">
    <source>
        <dbReference type="ARBA" id="ARBA00023186"/>
    </source>
</evidence>
<keyword evidence="2" id="KW-0963">Cytoplasm</keyword>
<comment type="subcellular location">
    <subcellularLocation>
        <location evidence="1">Cytoplasm</location>
        <location evidence="1">Cytosol</location>
    </subcellularLocation>
</comment>
<keyword evidence="4" id="KW-0143">Chaperone</keyword>
<evidence type="ECO:0000313" key="8">
    <source>
        <dbReference type="EMBL" id="MFC4387051.1"/>
    </source>
</evidence>
<comment type="similarity">
    <text evidence="6">Belongs to the bacillales FliT family.</text>
</comment>
<name>A0ABV8VRI1_9BACI</name>
<keyword evidence="3" id="KW-1005">Bacterial flagellum biogenesis</keyword>
<dbReference type="InterPro" id="IPR008622">
    <property type="entry name" value="FliT"/>
</dbReference>
<keyword evidence="8" id="KW-0966">Cell projection</keyword>
<comment type="function">
    <text evidence="5">May act as an export chaperone for the filament capping protein FliD.</text>
</comment>
<evidence type="ECO:0000256" key="2">
    <source>
        <dbReference type="ARBA" id="ARBA00022490"/>
    </source>
</evidence>
<dbReference type="EMBL" id="JBHSDV010000001">
    <property type="protein sequence ID" value="MFC4387051.1"/>
    <property type="molecule type" value="Genomic_DNA"/>
</dbReference>
<evidence type="ECO:0000256" key="7">
    <source>
        <dbReference type="ARBA" id="ARBA00093797"/>
    </source>
</evidence>
<evidence type="ECO:0000256" key="3">
    <source>
        <dbReference type="ARBA" id="ARBA00022795"/>
    </source>
</evidence>
<evidence type="ECO:0000313" key="9">
    <source>
        <dbReference type="Proteomes" id="UP001595880"/>
    </source>
</evidence>
<reference evidence="9" key="1">
    <citation type="journal article" date="2019" name="Int. J. Syst. Evol. Microbiol.">
        <title>The Global Catalogue of Microorganisms (GCM) 10K type strain sequencing project: providing services to taxonomists for standard genome sequencing and annotation.</title>
        <authorList>
            <consortium name="The Broad Institute Genomics Platform"/>
            <consortium name="The Broad Institute Genome Sequencing Center for Infectious Disease"/>
            <person name="Wu L."/>
            <person name="Ma J."/>
        </authorList>
    </citation>
    <scope>NUCLEOTIDE SEQUENCE [LARGE SCALE GENOMIC DNA]</scope>
    <source>
        <strain evidence="9">KACC 14058</strain>
    </source>
</reference>
<dbReference type="RefSeq" id="WP_390196384.1">
    <property type="nucleotide sequence ID" value="NZ_JBHSDV010000001.1"/>
</dbReference>
<dbReference type="Proteomes" id="UP001595880">
    <property type="component" value="Unassembled WGS sequence"/>
</dbReference>
<evidence type="ECO:0000256" key="1">
    <source>
        <dbReference type="ARBA" id="ARBA00004514"/>
    </source>
</evidence>
<gene>
    <name evidence="8" type="ORF">ACFOZ1_04430</name>
</gene>
<accession>A0ABV8VRI1</accession>
<organism evidence="8 9">
    <name type="scientific">Gracilibacillus marinus</name>
    <dbReference type="NCBI Taxonomy" id="630535"/>
    <lineage>
        <taxon>Bacteria</taxon>
        <taxon>Bacillati</taxon>
        <taxon>Bacillota</taxon>
        <taxon>Bacilli</taxon>
        <taxon>Bacillales</taxon>
        <taxon>Bacillaceae</taxon>
        <taxon>Gracilibacillus</taxon>
    </lineage>
</organism>
<evidence type="ECO:0000256" key="6">
    <source>
        <dbReference type="ARBA" id="ARBA00093785"/>
    </source>
</evidence>
<evidence type="ECO:0000256" key="5">
    <source>
        <dbReference type="ARBA" id="ARBA00093765"/>
    </source>
</evidence>
<keyword evidence="8" id="KW-0282">Flagellum</keyword>